<name>A0ABT4LK66_9PROT</name>
<accession>A0ABT4LK66</accession>
<proteinExistence type="predicted"/>
<dbReference type="Proteomes" id="UP001069802">
    <property type="component" value="Unassembled WGS sequence"/>
</dbReference>
<comment type="caution">
    <text evidence="3">The sequence shown here is derived from an EMBL/GenBank/DDBJ whole genome shotgun (WGS) entry which is preliminary data.</text>
</comment>
<dbReference type="PANTHER" id="PTHR34580">
    <property type="match status" value="1"/>
</dbReference>
<dbReference type="PANTHER" id="PTHR34580:SF3">
    <property type="entry name" value="PROTEIN PAFB"/>
    <property type="match status" value="1"/>
</dbReference>
<dbReference type="InterPro" id="IPR051534">
    <property type="entry name" value="CBASS_pafABC_assoc_protein"/>
</dbReference>
<sequence>MRRTDRLFQIIQILRGARQPVTGAWLAEELEVSPRTVYRDIAELMAQNVPIRGEAGIGYVLDQGYDMPPLMLTSSEIEAAVLGAQWVATRGDPELARSARDLISKINAVMPEELRPTVLESSVMAPDLLTLSQHIINMEAVRDWVRQGRKLKLGYRDPQGRDSSRVIWPVAVAYFEAVRVIASWCELRQGFRHFRVDRIQSLDFLPEKFPGDRRQLFVTWKKGEEAKTAPCKDLSASPVRPD</sequence>
<reference evidence="3" key="1">
    <citation type="submission" date="2022-12" db="EMBL/GenBank/DDBJ databases">
        <title>Bacterial isolates from different developmental stages of Nematostella vectensis.</title>
        <authorList>
            <person name="Fraune S."/>
        </authorList>
    </citation>
    <scope>NUCLEOTIDE SEQUENCE</scope>
    <source>
        <strain evidence="3">G21630-S1</strain>
    </source>
</reference>
<evidence type="ECO:0000313" key="3">
    <source>
        <dbReference type="EMBL" id="MCZ4281488.1"/>
    </source>
</evidence>
<feature type="domain" description="WYL" evidence="2">
    <location>
        <begin position="138"/>
        <end position="202"/>
    </location>
</feature>
<dbReference type="EMBL" id="JAPWGY010000003">
    <property type="protein sequence ID" value="MCZ4281488.1"/>
    <property type="molecule type" value="Genomic_DNA"/>
</dbReference>
<protein>
    <submittedName>
        <fullName evidence="3">YafY family protein</fullName>
    </submittedName>
</protein>
<keyword evidence="4" id="KW-1185">Reference proteome</keyword>
<dbReference type="InterPro" id="IPR036390">
    <property type="entry name" value="WH_DNA-bd_sf"/>
</dbReference>
<evidence type="ECO:0000313" key="4">
    <source>
        <dbReference type="Proteomes" id="UP001069802"/>
    </source>
</evidence>
<dbReference type="RefSeq" id="WP_269423637.1">
    <property type="nucleotide sequence ID" value="NZ_JAPWGY010000003.1"/>
</dbReference>
<dbReference type="SUPFAM" id="SSF46785">
    <property type="entry name" value="Winged helix' DNA-binding domain"/>
    <property type="match status" value="1"/>
</dbReference>
<dbReference type="InterPro" id="IPR013196">
    <property type="entry name" value="HTH_11"/>
</dbReference>
<organism evidence="3 4">
    <name type="scientific">Kiloniella laminariae</name>
    <dbReference type="NCBI Taxonomy" id="454162"/>
    <lineage>
        <taxon>Bacteria</taxon>
        <taxon>Pseudomonadati</taxon>
        <taxon>Pseudomonadota</taxon>
        <taxon>Alphaproteobacteria</taxon>
        <taxon>Rhodospirillales</taxon>
        <taxon>Kiloniellaceae</taxon>
        <taxon>Kiloniella</taxon>
    </lineage>
</organism>
<dbReference type="Pfam" id="PF08279">
    <property type="entry name" value="HTH_11"/>
    <property type="match status" value="1"/>
</dbReference>
<gene>
    <name evidence="3" type="ORF">O4H49_11915</name>
</gene>
<dbReference type="Pfam" id="PF13280">
    <property type="entry name" value="WYL"/>
    <property type="match status" value="1"/>
</dbReference>
<dbReference type="PROSITE" id="PS52050">
    <property type="entry name" value="WYL"/>
    <property type="match status" value="1"/>
</dbReference>
<feature type="domain" description="Helix-turn-helix type 11" evidence="1">
    <location>
        <begin position="6"/>
        <end position="59"/>
    </location>
</feature>
<dbReference type="Gene3D" id="1.10.10.10">
    <property type="entry name" value="Winged helix-like DNA-binding domain superfamily/Winged helix DNA-binding domain"/>
    <property type="match status" value="1"/>
</dbReference>
<dbReference type="InterPro" id="IPR036388">
    <property type="entry name" value="WH-like_DNA-bd_sf"/>
</dbReference>
<evidence type="ECO:0000259" key="1">
    <source>
        <dbReference type="Pfam" id="PF08279"/>
    </source>
</evidence>
<dbReference type="InterPro" id="IPR026881">
    <property type="entry name" value="WYL_dom"/>
</dbReference>
<evidence type="ECO:0000259" key="2">
    <source>
        <dbReference type="Pfam" id="PF13280"/>
    </source>
</evidence>